<feature type="compositionally biased region" description="Low complexity" evidence="11">
    <location>
        <begin position="443"/>
        <end position="459"/>
    </location>
</feature>
<keyword evidence="4 10" id="KW-0863">Zinc-finger</keyword>
<dbReference type="SUPFAM" id="SSF57667">
    <property type="entry name" value="beta-beta-alpha zinc fingers"/>
    <property type="match status" value="6"/>
</dbReference>
<dbReference type="InterPro" id="IPR013087">
    <property type="entry name" value="Znf_C2H2_type"/>
</dbReference>
<sequence>MADALALGAAPTPTLCPVCQRRVAPPLSHHLATHSKEEVVSALLNSSLVSTHSPTVPLAPPPAHASNSGLTAQRLAPSTVASHTGGLLGPHTLTSMLGAVSGPGGPLLLPTPNGGMSTGLPGGQPNGPASLFLPPMMGMMQVVNSPCLIPQPGGPPILVNMPSYVYPNMMGGMFNPLGQGFMGGNGHPTLTSVPASMAIDPLASHIPVSSMLGPPLSTVASSGVTAYSAAPTRPPLRPSVSVPIVSAPSSTRRTHHNLNPSSAGQVTDPVTIPRSVPSHVSPSQTTVRPDSPSPTPSLPDERDTSPSPPRPVSARRSPEHRSLSPPSLVVVPVTSSGSKYLSASSQPNRVPTVQDTLLSRALSEDEANPLLPIEPTTALPLNRESRTPTMSGGKRAAQASTSDGMFGFTQYAVDSPYPAASLNFSSMLLDGVPVSQSSVLRGSSPMTSAASTSSVLTASPTPQPREVVAGPVIKSELSDSGQSSSYNVCTVETVSDLANALKYDDVQIVVPNELLETNDFKSFISTLNSIPAHDSPGSSGHHFEHMKSDPDCAAPPNTPNQTRPPSVTSAELNASVPPASPKPCSSKDVLDSLDRGVESILPNNLEESDDEITLQDLVAMETLDDADDVGDDDQFFTLSSSTNPLEPFMNSILQVPEGLRSLNSCEKCGQKFSSSFEYREHVERCQVKTMPNKGVGKKSSKSSAKTKVRSNPLPPTQLPPTSSSSSLSPTSASSHSIPSTSKSSQSQSMQTSSQEEAVAEDAQTESFSASEPPVSQLDPDVAESDSKVDLLSLAQIKMEIKTEVKTEMLSASQSVLGGTGQHWKCNECKVVFETGPQLLEHLDLVRRSDHKCMVCHLIFEDRRTQVLHKKKFHSAAPSIKTEPLVGTVLDIVPNENGEYICEKCDRAFKDKDLIIKHLQCHEEEKPFECLECGKKFGKPSLLRDHRKRHFEVGQFECGYCKKRFYTPNKLREHIRIHTGEAPLTCNVCGKGFRRHSNLSEHKRIHMENRPVKPPKELFCHCGKVFKTQRDLDWHQEGEHDRKPKKCSYCGEVFVHGSSLTRHIRLKHESNFLPQDRKSSLYAECPHCNLTFYKTSINKHIRIKHQLQKAFQCEICKKSFVTKCNLENHMWQHKGIRSRPFKCHLCKKAYLRQNLLDVHMRSHRGIKPFVCNECGLQFGNKSNWQRHVSEHSGTRNYECPHCQKRFSRGYYLTDHLKVHTGEKPYICGICGKTAATRSNYNSHLRTHITREPVNSEV</sequence>
<evidence type="ECO:0000256" key="3">
    <source>
        <dbReference type="ARBA" id="ARBA00022737"/>
    </source>
</evidence>
<feature type="compositionally biased region" description="Polar residues" evidence="11">
    <location>
        <begin position="559"/>
        <end position="572"/>
    </location>
</feature>
<dbReference type="InterPro" id="IPR050589">
    <property type="entry name" value="Ikaros_C2H2-ZF"/>
</dbReference>
<feature type="domain" description="C2H2-type" evidence="12">
    <location>
        <begin position="899"/>
        <end position="926"/>
    </location>
</feature>
<dbReference type="Gene3D" id="3.30.160.60">
    <property type="entry name" value="Classic Zinc Finger"/>
    <property type="match status" value="10"/>
</dbReference>
<feature type="domain" description="C2H2-type" evidence="12">
    <location>
        <begin position="983"/>
        <end position="1010"/>
    </location>
</feature>
<accession>A0A553N7S0</accession>
<dbReference type="EMBL" id="VCGU01000459">
    <property type="protein sequence ID" value="TRY61494.1"/>
    <property type="molecule type" value="Genomic_DNA"/>
</dbReference>
<reference evidence="13 14" key="1">
    <citation type="journal article" date="2018" name="Nat. Ecol. Evol.">
        <title>Genomic signatures of mitonuclear coevolution across populations of Tigriopus californicus.</title>
        <authorList>
            <person name="Barreto F.S."/>
            <person name="Watson E.T."/>
            <person name="Lima T.G."/>
            <person name="Willett C.S."/>
            <person name="Edmands S."/>
            <person name="Li W."/>
            <person name="Burton R.S."/>
        </authorList>
    </citation>
    <scope>NUCLEOTIDE SEQUENCE [LARGE SCALE GENOMIC DNA]</scope>
    <source>
        <strain evidence="13 14">San Diego</strain>
    </source>
</reference>
<dbReference type="PANTHER" id="PTHR24404:SF114">
    <property type="entry name" value="KLUMPFUSS, ISOFORM B-RELATED"/>
    <property type="match status" value="1"/>
</dbReference>
<keyword evidence="9" id="KW-0539">Nucleus</keyword>
<dbReference type="InterPro" id="IPR036236">
    <property type="entry name" value="Znf_C2H2_sf"/>
</dbReference>
<feature type="compositionally biased region" description="Basic and acidic residues" evidence="11">
    <location>
        <begin position="541"/>
        <end position="550"/>
    </location>
</feature>
<feature type="region of interest" description="Disordered" evidence="11">
    <location>
        <begin position="228"/>
        <end position="330"/>
    </location>
</feature>
<dbReference type="GO" id="GO:0008270">
    <property type="term" value="F:zinc ion binding"/>
    <property type="evidence" value="ECO:0007669"/>
    <property type="project" value="UniProtKB-KW"/>
</dbReference>
<evidence type="ECO:0000256" key="11">
    <source>
        <dbReference type="SAM" id="MobiDB-lite"/>
    </source>
</evidence>
<dbReference type="FunFam" id="3.30.160.60:FF:000624">
    <property type="entry name" value="zinc finger protein 697"/>
    <property type="match status" value="1"/>
</dbReference>
<keyword evidence="3" id="KW-0677">Repeat</keyword>
<dbReference type="Pfam" id="PF00096">
    <property type="entry name" value="zf-C2H2"/>
    <property type="match status" value="7"/>
</dbReference>
<protein>
    <recommendedName>
        <fullName evidence="12">C2H2-type domain-containing protein</fullName>
    </recommendedName>
</protein>
<dbReference type="PROSITE" id="PS00028">
    <property type="entry name" value="ZINC_FINGER_C2H2_1"/>
    <property type="match status" value="10"/>
</dbReference>
<keyword evidence="5" id="KW-0862">Zinc</keyword>
<feature type="compositionally biased region" description="Low complexity" evidence="11">
    <location>
        <begin position="238"/>
        <end position="250"/>
    </location>
</feature>
<evidence type="ECO:0000256" key="8">
    <source>
        <dbReference type="ARBA" id="ARBA00023163"/>
    </source>
</evidence>
<feature type="region of interest" description="Disordered" evidence="11">
    <location>
        <begin position="381"/>
        <end position="400"/>
    </location>
</feature>
<dbReference type="OMA" id="RTHITRE"/>
<dbReference type="FunFam" id="3.30.160.60:FF:000100">
    <property type="entry name" value="Zinc finger 45-like"/>
    <property type="match status" value="1"/>
</dbReference>
<feature type="region of interest" description="Disordered" evidence="11">
    <location>
        <begin position="441"/>
        <end position="464"/>
    </location>
</feature>
<evidence type="ECO:0000256" key="4">
    <source>
        <dbReference type="ARBA" id="ARBA00022771"/>
    </source>
</evidence>
<name>A0A553N7S0_TIGCA</name>
<evidence type="ECO:0000256" key="6">
    <source>
        <dbReference type="ARBA" id="ARBA00023015"/>
    </source>
</evidence>
<dbReference type="FunFam" id="3.30.160.60:FF:000145">
    <property type="entry name" value="Zinc finger protein 574"/>
    <property type="match status" value="1"/>
</dbReference>
<dbReference type="FunFam" id="3.30.160.60:FF:000045">
    <property type="entry name" value="ZFP69 zinc finger protein B"/>
    <property type="match status" value="1"/>
</dbReference>
<dbReference type="FunFam" id="3.30.160.60:FF:000417">
    <property type="entry name" value="Zinc finger protein"/>
    <property type="match status" value="1"/>
</dbReference>
<proteinExistence type="predicted"/>
<evidence type="ECO:0000256" key="5">
    <source>
        <dbReference type="ARBA" id="ARBA00022833"/>
    </source>
</evidence>
<dbReference type="GO" id="GO:0006357">
    <property type="term" value="P:regulation of transcription by RNA polymerase II"/>
    <property type="evidence" value="ECO:0007669"/>
    <property type="project" value="TreeGrafter"/>
</dbReference>
<feature type="region of interest" description="Disordered" evidence="11">
    <location>
        <begin position="689"/>
        <end position="783"/>
    </location>
</feature>
<evidence type="ECO:0000256" key="7">
    <source>
        <dbReference type="ARBA" id="ARBA00023125"/>
    </source>
</evidence>
<keyword evidence="14" id="KW-1185">Reference proteome</keyword>
<dbReference type="Pfam" id="PF13894">
    <property type="entry name" value="zf-C2H2_4"/>
    <property type="match status" value="1"/>
</dbReference>
<dbReference type="FunFam" id="3.30.160.60:FF:000099">
    <property type="entry name" value="Zinc finger protein 79"/>
    <property type="match status" value="1"/>
</dbReference>
<evidence type="ECO:0000256" key="9">
    <source>
        <dbReference type="ARBA" id="ARBA00023242"/>
    </source>
</evidence>
<comment type="subcellular location">
    <subcellularLocation>
        <location evidence="1">Nucleus</location>
    </subcellularLocation>
</comment>
<feature type="compositionally biased region" description="Polar residues" evidence="11">
    <location>
        <begin position="278"/>
        <end position="288"/>
    </location>
</feature>
<keyword evidence="6" id="KW-0805">Transcription regulation</keyword>
<feature type="domain" description="C2H2-type" evidence="12">
    <location>
        <begin position="1196"/>
        <end position="1223"/>
    </location>
</feature>
<feature type="domain" description="C2H2-type" evidence="12">
    <location>
        <begin position="1168"/>
        <end position="1195"/>
    </location>
</feature>
<feature type="domain" description="C2H2-type" evidence="12">
    <location>
        <begin position="1140"/>
        <end position="1167"/>
    </location>
</feature>
<dbReference type="GO" id="GO:0048598">
    <property type="term" value="P:embryonic morphogenesis"/>
    <property type="evidence" value="ECO:0007669"/>
    <property type="project" value="UniProtKB-ARBA"/>
</dbReference>
<feature type="domain" description="C2H2-type" evidence="12">
    <location>
        <begin position="927"/>
        <end position="949"/>
    </location>
</feature>
<dbReference type="PROSITE" id="PS50157">
    <property type="entry name" value="ZINC_FINGER_C2H2_2"/>
    <property type="match status" value="10"/>
</dbReference>
<evidence type="ECO:0000256" key="1">
    <source>
        <dbReference type="ARBA" id="ARBA00004123"/>
    </source>
</evidence>
<dbReference type="GO" id="GO:0000978">
    <property type="term" value="F:RNA polymerase II cis-regulatory region sequence-specific DNA binding"/>
    <property type="evidence" value="ECO:0007669"/>
    <property type="project" value="TreeGrafter"/>
</dbReference>
<feature type="domain" description="C2H2-type" evidence="12">
    <location>
        <begin position="1044"/>
        <end position="1067"/>
    </location>
</feature>
<feature type="compositionally biased region" description="Basic residues" evidence="11">
    <location>
        <begin position="695"/>
        <end position="708"/>
    </location>
</feature>
<evidence type="ECO:0000313" key="13">
    <source>
        <dbReference type="EMBL" id="TRY61494.1"/>
    </source>
</evidence>
<gene>
    <name evidence="13" type="ORF">TCAL_02143</name>
</gene>
<keyword evidence="8" id="KW-0804">Transcription</keyword>
<dbReference type="PANTHER" id="PTHR24404">
    <property type="entry name" value="ZINC FINGER PROTEIN"/>
    <property type="match status" value="1"/>
</dbReference>
<organism evidence="13 14">
    <name type="scientific">Tigriopus californicus</name>
    <name type="common">Marine copepod</name>
    <dbReference type="NCBI Taxonomy" id="6832"/>
    <lineage>
        <taxon>Eukaryota</taxon>
        <taxon>Metazoa</taxon>
        <taxon>Ecdysozoa</taxon>
        <taxon>Arthropoda</taxon>
        <taxon>Crustacea</taxon>
        <taxon>Multicrustacea</taxon>
        <taxon>Hexanauplia</taxon>
        <taxon>Copepoda</taxon>
        <taxon>Harpacticoida</taxon>
        <taxon>Harpacticidae</taxon>
        <taxon>Tigriopus</taxon>
    </lineage>
</organism>
<dbReference type="AlphaFoldDB" id="A0A553N7S0"/>
<feature type="region of interest" description="Disordered" evidence="11">
    <location>
        <begin position="534"/>
        <end position="589"/>
    </location>
</feature>
<keyword evidence="2" id="KW-0479">Metal-binding</keyword>
<feature type="domain" description="C2H2-type" evidence="12">
    <location>
        <begin position="1110"/>
        <end position="1137"/>
    </location>
</feature>
<dbReference type="SMART" id="SM00355">
    <property type="entry name" value="ZnF_C2H2"/>
    <property type="match status" value="16"/>
</dbReference>
<feature type="domain" description="C2H2-type" evidence="12">
    <location>
        <begin position="955"/>
        <end position="982"/>
    </location>
</feature>
<dbReference type="Proteomes" id="UP000318571">
    <property type="component" value="Chromosome 8"/>
</dbReference>
<evidence type="ECO:0000256" key="2">
    <source>
        <dbReference type="ARBA" id="ARBA00022723"/>
    </source>
</evidence>
<evidence type="ECO:0000259" key="12">
    <source>
        <dbReference type="PROSITE" id="PS50157"/>
    </source>
</evidence>
<feature type="domain" description="C2H2-type" evidence="12">
    <location>
        <begin position="1224"/>
        <end position="1251"/>
    </location>
</feature>
<comment type="caution">
    <text evidence="13">The sequence shown here is derived from an EMBL/GenBank/DDBJ whole genome shotgun (WGS) entry which is preliminary data.</text>
</comment>
<dbReference type="STRING" id="6832.A0A553N7S0"/>
<dbReference type="GO" id="GO:0005634">
    <property type="term" value="C:nucleus"/>
    <property type="evidence" value="ECO:0007669"/>
    <property type="project" value="UniProtKB-SubCell"/>
</dbReference>
<evidence type="ECO:0000256" key="10">
    <source>
        <dbReference type="PROSITE-ProRule" id="PRU00042"/>
    </source>
</evidence>
<dbReference type="GO" id="GO:0003700">
    <property type="term" value="F:DNA-binding transcription factor activity"/>
    <property type="evidence" value="ECO:0007669"/>
    <property type="project" value="TreeGrafter"/>
</dbReference>
<evidence type="ECO:0000313" key="14">
    <source>
        <dbReference type="Proteomes" id="UP000318571"/>
    </source>
</evidence>
<keyword evidence="7" id="KW-0238">DNA-binding</keyword>
<feature type="compositionally biased region" description="Low complexity" evidence="11">
    <location>
        <begin position="719"/>
        <end position="754"/>
    </location>
</feature>